<organism evidence="1">
    <name type="scientific">Microbacterium arborescens</name>
    <dbReference type="NCBI Taxonomy" id="33883"/>
    <lineage>
        <taxon>Bacteria</taxon>
        <taxon>Bacillati</taxon>
        <taxon>Actinomycetota</taxon>
        <taxon>Actinomycetes</taxon>
        <taxon>Micrococcales</taxon>
        <taxon>Microbacteriaceae</taxon>
        <taxon>Microbacterium</taxon>
    </lineage>
</organism>
<sequence length="170" mass="19157">MEPDTSWRSHLHGKWTYLRRSAETRSSQDYSRFDIHRLSDGDQVGRIDSRQTFPRVFQIGIELEDRALSSGAGLDAAITLGAWLFDFREAYALAVITSVDNRPLDGLFRLGVARQTAVSPSYLSEGSLSRTARWGMVTKEDFEPANILLSRIRDRYPPRLPSRVGASEPA</sequence>
<accession>A0A2L2P6S7</accession>
<proteinExistence type="predicted"/>
<name>A0A2L2P6S7_9MICO</name>
<evidence type="ECO:0000313" key="1">
    <source>
        <dbReference type="EMBL" id="AVH76821.1"/>
    </source>
</evidence>
<protein>
    <submittedName>
        <fullName evidence="1">ORF10</fullName>
    </submittedName>
</protein>
<dbReference type="AlphaFoldDB" id="A0A2L2P6S7"/>
<reference evidence="1" key="1">
    <citation type="submission" date="2017-12" db="EMBL/GenBank/DDBJ databases">
        <title>The anti-staphylococcal lipolanthines contain the amino acid avionin.</title>
        <authorList>
            <person name="Wiebach V."/>
            <person name="Mainz A."/>
            <person name="Siegert M.-A.J."/>
            <person name="Jungmann N.A."/>
            <person name="Lesquame G."/>
            <person name="Tirat S."/>
            <person name="Dreux-Zigha A."/>
            <person name="Aszodi J."/>
            <person name="Le Beller D."/>
            <person name="Suessmuth R.D."/>
        </authorList>
    </citation>
    <scope>NUCLEOTIDE SEQUENCE</scope>
    <source>
        <strain evidence="1">5913</strain>
    </source>
</reference>
<dbReference type="EMBL" id="MG673929">
    <property type="protein sequence ID" value="AVH76821.1"/>
    <property type="molecule type" value="Genomic_DNA"/>
</dbReference>